<dbReference type="GO" id="GO:0004175">
    <property type="term" value="F:endopeptidase activity"/>
    <property type="evidence" value="ECO:0007669"/>
    <property type="project" value="UniProtKB-ARBA"/>
</dbReference>
<dbReference type="GO" id="GO:0006508">
    <property type="term" value="P:proteolysis"/>
    <property type="evidence" value="ECO:0007669"/>
    <property type="project" value="UniProtKB-KW"/>
</dbReference>
<proteinExistence type="predicted"/>
<keyword evidence="1" id="KW-0472">Membrane</keyword>
<feature type="domain" description="CAAX prenyl protease 2/Lysostaphin resistance protein A-like" evidence="2">
    <location>
        <begin position="151"/>
        <end position="255"/>
    </location>
</feature>
<dbReference type="Proteomes" id="UP000002026">
    <property type="component" value="Chromosome"/>
</dbReference>
<accession>C7N0T5</accession>
<dbReference type="EMBL" id="CP001684">
    <property type="protein sequence ID" value="ACV21163.1"/>
    <property type="molecule type" value="Genomic_DNA"/>
</dbReference>
<keyword evidence="3" id="KW-0378">Hydrolase</keyword>
<dbReference type="AlphaFoldDB" id="C7N0T5"/>
<organism evidence="3 4">
    <name type="scientific">Slackia heliotrinireducens (strain ATCC 29202 / DSM 20476 / NCTC 11029 / RHS 1)</name>
    <name type="common">Peptococcus heliotrinreducens</name>
    <dbReference type="NCBI Taxonomy" id="471855"/>
    <lineage>
        <taxon>Bacteria</taxon>
        <taxon>Bacillati</taxon>
        <taxon>Actinomycetota</taxon>
        <taxon>Coriobacteriia</taxon>
        <taxon>Eggerthellales</taxon>
        <taxon>Eggerthellaceae</taxon>
        <taxon>Slackia</taxon>
    </lineage>
</organism>
<keyword evidence="3" id="KW-0645">Protease</keyword>
<evidence type="ECO:0000259" key="2">
    <source>
        <dbReference type="Pfam" id="PF02517"/>
    </source>
</evidence>
<evidence type="ECO:0000256" key="1">
    <source>
        <dbReference type="SAM" id="Phobius"/>
    </source>
</evidence>
<evidence type="ECO:0000313" key="4">
    <source>
        <dbReference type="Proteomes" id="UP000002026"/>
    </source>
</evidence>
<dbReference type="GO" id="GO:0080120">
    <property type="term" value="P:CAAX-box protein maturation"/>
    <property type="evidence" value="ECO:0007669"/>
    <property type="project" value="UniProtKB-ARBA"/>
</dbReference>
<feature type="transmembrane region" description="Helical" evidence="1">
    <location>
        <begin position="81"/>
        <end position="103"/>
    </location>
</feature>
<feature type="transmembrane region" description="Helical" evidence="1">
    <location>
        <begin position="139"/>
        <end position="162"/>
    </location>
</feature>
<dbReference type="RefSeq" id="WP_012797274.1">
    <property type="nucleotide sequence ID" value="NC_013165.1"/>
</dbReference>
<evidence type="ECO:0000313" key="3">
    <source>
        <dbReference type="EMBL" id="ACV21163.1"/>
    </source>
</evidence>
<feature type="transmembrane region" description="Helical" evidence="1">
    <location>
        <begin position="274"/>
        <end position="294"/>
    </location>
</feature>
<name>C7N0T5_SLAHD</name>
<dbReference type="STRING" id="471855.Shel_00890"/>
<protein>
    <submittedName>
        <fullName evidence="3">CAAX amino terminal protease family</fullName>
    </submittedName>
</protein>
<feature type="transmembrane region" description="Helical" evidence="1">
    <location>
        <begin position="37"/>
        <end position="60"/>
    </location>
</feature>
<dbReference type="InterPro" id="IPR042150">
    <property type="entry name" value="MmRce1-like"/>
</dbReference>
<gene>
    <name evidence="3" type="ordered locus">Shel_00890</name>
</gene>
<dbReference type="HOGENOM" id="CLU_064706_0_1_11"/>
<dbReference type="MEROPS" id="G05.004"/>
<dbReference type="InterPro" id="IPR003675">
    <property type="entry name" value="Rce1/LyrA-like_dom"/>
</dbReference>
<dbReference type="PANTHER" id="PTHR35797">
    <property type="entry name" value="PROTEASE-RELATED"/>
    <property type="match status" value="1"/>
</dbReference>
<reference evidence="3 4" key="1">
    <citation type="journal article" date="2009" name="Stand. Genomic Sci.">
        <title>Complete genome sequence of Slackia heliotrinireducens type strain (RHS 1).</title>
        <authorList>
            <person name="Pukall R."/>
            <person name="Lapidus A."/>
            <person name="Nolan M."/>
            <person name="Copeland A."/>
            <person name="Glavina Del Rio T."/>
            <person name="Lucas S."/>
            <person name="Chen F."/>
            <person name="Tice H."/>
            <person name="Cheng J.F."/>
            <person name="Chertkov O."/>
            <person name="Bruce D."/>
            <person name="Goodwin L."/>
            <person name="Kuske C."/>
            <person name="Brettin T."/>
            <person name="Detter J.C."/>
            <person name="Han C."/>
            <person name="Pitluck S."/>
            <person name="Pati A."/>
            <person name="Mavrommatis K."/>
            <person name="Ivanova N."/>
            <person name="Ovchinnikova G."/>
            <person name="Chen A."/>
            <person name="Palaniappan K."/>
            <person name="Schneider S."/>
            <person name="Rohde M."/>
            <person name="Chain P."/>
            <person name="D'haeseleer P."/>
            <person name="Goker M."/>
            <person name="Bristow J."/>
            <person name="Eisen J.A."/>
            <person name="Markowitz V."/>
            <person name="Kyrpides N.C."/>
            <person name="Klenk H.P."/>
            <person name="Hugenholtz P."/>
        </authorList>
    </citation>
    <scope>NUCLEOTIDE SEQUENCE [LARGE SCALE GENOMIC DNA]</scope>
    <source>
        <strain evidence="4">ATCC 29202 / DSM 20476 / NCTC 11029 / RHS 1</strain>
    </source>
</reference>
<sequence>MKRLAVYLAVTFGLTWGLLIPAGIALGTFEHGESSSLVMVVLIAASMFFPLVGALAANAASGSEGRIDLGLKLRLEGNLRLYLAAWFAPAVFTLLGCVVFFVLNPSLFDPSMESFLAADAAAAGASSDQLAAQMPPAPVLLTSSLFAALTIAPFINAIPAAGEEIGWRGLLLPTLCERLSERGAVLVSGVIWGLWHAPVIAMGHNYGMDYAGFPLVGILVMIVACTAIGCALGYLRLNTGSMWPCALAHGAINAIASTGVAFCTVGPGPLGPSPLGLVAGIPMMALGVVCWLQLSPAKPQP</sequence>
<dbReference type="KEGG" id="shi:Shel_00890"/>
<keyword evidence="4" id="KW-1185">Reference proteome</keyword>
<feature type="transmembrane region" description="Helical" evidence="1">
    <location>
        <begin position="213"/>
        <end position="235"/>
    </location>
</feature>
<dbReference type="PANTHER" id="PTHR35797:SF1">
    <property type="entry name" value="PROTEASE"/>
    <property type="match status" value="1"/>
</dbReference>
<dbReference type="eggNOG" id="COG1266">
    <property type="taxonomic scope" value="Bacteria"/>
</dbReference>
<keyword evidence="1" id="KW-0812">Transmembrane</keyword>
<dbReference type="Pfam" id="PF02517">
    <property type="entry name" value="Rce1-like"/>
    <property type="match status" value="1"/>
</dbReference>
<feature type="transmembrane region" description="Helical" evidence="1">
    <location>
        <begin position="247"/>
        <end position="268"/>
    </location>
</feature>
<feature type="transmembrane region" description="Helical" evidence="1">
    <location>
        <begin position="183"/>
        <end position="201"/>
    </location>
</feature>
<keyword evidence="1" id="KW-1133">Transmembrane helix</keyword>